<feature type="region of interest" description="Disordered" evidence="1">
    <location>
        <begin position="1"/>
        <end position="61"/>
    </location>
</feature>
<feature type="compositionally biased region" description="Polar residues" evidence="1">
    <location>
        <begin position="44"/>
        <end position="61"/>
    </location>
</feature>
<dbReference type="AlphaFoldDB" id="A0A0C3NLD4"/>
<proteinExistence type="predicted"/>
<dbReference type="InParanoid" id="A0A0C3NLD4"/>
<evidence type="ECO:0000313" key="3">
    <source>
        <dbReference type="Proteomes" id="UP000054217"/>
    </source>
</evidence>
<gene>
    <name evidence="2" type="ORF">M404DRAFT_725033</name>
</gene>
<reference evidence="2 3" key="1">
    <citation type="submission" date="2014-04" db="EMBL/GenBank/DDBJ databases">
        <authorList>
            <consortium name="DOE Joint Genome Institute"/>
            <person name="Kuo A."/>
            <person name="Kohler A."/>
            <person name="Costa M.D."/>
            <person name="Nagy L.G."/>
            <person name="Floudas D."/>
            <person name="Copeland A."/>
            <person name="Barry K.W."/>
            <person name="Cichocki N."/>
            <person name="Veneault-Fourrey C."/>
            <person name="LaButti K."/>
            <person name="Lindquist E.A."/>
            <person name="Lipzen A."/>
            <person name="Lundell T."/>
            <person name="Morin E."/>
            <person name="Murat C."/>
            <person name="Sun H."/>
            <person name="Tunlid A."/>
            <person name="Henrissat B."/>
            <person name="Grigoriev I.V."/>
            <person name="Hibbett D.S."/>
            <person name="Martin F."/>
            <person name="Nordberg H.P."/>
            <person name="Cantor M.N."/>
            <person name="Hua S.X."/>
        </authorList>
    </citation>
    <scope>NUCLEOTIDE SEQUENCE [LARGE SCALE GENOMIC DNA]</scope>
    <source>
        <strain evidence="2 3">Marx 270</strain>
    </source>
</reference>
<dbReference type="EMBL" id="KN831986">
    <property type="protein sequence ID" value="KIO01770.1"/>
    <property type="molecule type" value="Genomic_DNA"/>
</dbReference>
<reference evidence="3" key="2">
    <citation type="submission" date="2015-01" db="EMBL/GenBank/DDBJ databases">
        <title>Evolutionary Origins and Diversification of the Mycorrhizal Mutualists.</title>
        <authorList>
            <consortium name="DOE Joint Genome Institute"/>
            <consortium name="Mycorrhizal Genomics Consortium"/>
            <person name="Kohler A."/>
            <person name="Kuo A."/>
            <person name="Nagy L.G."/>
            <person name="Floudas D."/>
            <person name="Copeland A."/>
            <person name="Barry K.W."/>
            <person name="Cichocki N."/>
            <person name="Veneault-Fourrey C."/>
            <person name="LaButti K."/>
            <person name="Lindquist E.A."/>
            <person name="Lipzen A."/>
            <person name="Lundell T."/>
            <person name="Morin E."/>
            <person name="Murat C."/>
            <person name="Riley R."/>
            <person name="Ohm R."/>
            <person name="Sun H."/>
            <person name="Tunlid A."/>
            <person name="Henrissat B."/>
            <person name="Grigoriev I.V."/>
            <person name="Hibbett D.S."/>
            <person name="Martin F."/>
        </authorList>
    </citation>
    <scope>NUCLEOTIDE SEQUENCE [LARGE SCALE GENOMIC DNA]</scope>
    <source>
        <strain evidence="3">Marx 270</strain>
    </source>
</reference>
<dbReference type="Proteomes" id="UP000054217">
    <property type="component" value="Unassembled WGS sequence"/>
</dbReference>
<keyword evidence="3" id="KW-1185">Reference proteome</keyword>
<evidence type="ECO:0000256" key="1">
    <source>
        <dbReference type="SAM" id="MobiDB-lite"/>
    </source>
</evidence>
<sequence length="143" mass="15457">MSSTSAPLRFRKVDPPQDAESEQAGHGAALSLGPLDDDRPGWTMSRNSCSSVASKARKPSTTTWAGTVDDVLVRNNYHPSVHTPPHDYRAACHRASNQAAYPDILFLSPPVTSQSSHHTKRLPLHTASRNCHRLPKSGAVGVL</sequence>
<evidence type="ECO:0000313" key="2">
    <source>
        <dbReference type="EMBL" id="KIO01770.1"/>
    </source>
</evidence>
<name>A0A0C3NLD4_PISTI</name>
<protein>
    <submittedName>
        <fullName evidence="2">Uncharacterized protein</fullName>
    </submittedName>
</protein>
<dbReference type="HOGENOM" id="CLU_1807000_0_0_1"/>
<accession>A0A0C3NLD4</accession>
<organism evidence="2 3">
    <name type="scientific">Pisolithus tinctorius Marx 270</name>
    <dbReference type="NCBI Taxonomy" id="870435"/>
    <lineage>
        <taxon>Eukaryota</taxon>
        <taxon>Fungi</taxon>
        <taxon>Dikarya</taxon>
        <taxon>Basidiomycota</taxon>
        <taxon>Agaricomycotina</taxon>
        <taxon>Agaricomycetes</taxon>
        <taxon>Agaricomycetidae</taxon>
        <taxon>Boletales</taxon>
        <taxon>Sclerodermatineae</taxon>
        <taxon>Pisolithaceae</taxon>
        <taxon>Pisolithus</taxon>
    </lineage>
</organism>